<keyword evidence="3" id="KW-1185">Reference proteome</keyword>
<sequence length="729" mass="84531">MTVSKRELRSFFRNLHPLDLGLVFKVYKKSNYDDILFDKLSGKRNKCITKNLYIGNKFVRNQKNNKIRVKYLEFIKFLAENLFEMNIRDLGYLQSSELQEIFQYIKENESSIDKIYTSHKLEGILFSVLKTHIIYILESSILLSEISEIKFLIEGLWSLLLQLEVNIEDLFHNINKDELIQIFNLICYFSDLKQKIVLDENLDKLLIKILNILKVKIKNHFNVLLQYSLDITETIGKPNQSEWINLLSSEDIVISNEDLLLYFILKNFNGNYNDNLKRVLQIIRFNLLSDSAKGIYSRIQRPILNSSNLSRNKYFANNTQIASCVTNKPKTIILNNISDNFQLPILNKHLIIDNNFKVDGCFSYEIRMISRSKLKFPGDFNDLVKTWKLFLGFSIKTGKKYQPFAFNLFSLLGENSDKNDTSKLFHHRSILKSSKFNHISGNISKNEIMLVPAPYYEEENCLQGKVVIQWEGIVLANSNGDEILEDDNRVIFAVNWREKFILVEIGSLFSVYVEILDGLLEENGLEIQNDLVFPLISYNDEYFNATVNYYSCNLGINERQISLKERLDQECKKRFIGSKTRRKLFTDVSKKQSGAPKRVTRLRPSGSTNMVISFPSGSLNSPQLSASSPANKRGRPRKNTTTTCIKELVPMNCKEYYPSLLSKVSKKNDSKNISKSTRAQGSNSLVIKKIKKKIKVNTDHYYSYNNSFLGRFFANSFKKLLSFFRGRLI</sequence>
<dbReference type="RefSeq" id="XP_028874915.1">
    <property type="nucleotide sequence ID" value="XM_029020471.1"/>
</dbReference>
<dbReference type="OrthoDB" id="341612at2759"/>
<evidence type="ECO:0000313" key="2">
    <source>
        <dbReference type="EMBL" id="OII73660.1"/>
    </source>
</evidence>
<protein>
    <submittedName>
        <fullName evidence="2">Uncharacterized protein</fullName>
    </submittedName>
</protein>
<name>A0A1J4MKW3_9CRYT</name>
<evidence type="ECO:0000256" key="1">
    <source>
        <dbReference type="SAM" id="MobiDB-lite"/>
    </source>
</evidence>
<reference evidence="2 3" key="1">
    <citation type="submission" date="2016-10" db="EMBL/GenBank/DDBJ databases">
        <title>Reductive evolution of mitochondrial metabolism and differential evolution of invasion-related proteins in Cryptosporidium.</title>
        <authorList>
            <person name="Liu S."/>
            <person name="Roellig D.M."/>
            <person name="Guo Y."/>
            <person name="Li N."/>
            <person name="Frace M.A."/>
            <person name="Tang K."/>
            <person name="Zhang L."/>
            <person name="Feng Y."/>
            <person name="Xiao L."/>
        </authorList>
    </citation>
    <scope>NUCLEOTIDE SEQUENCE [LARGE SCALE GENOMIC DNA]</scope>
    <source>
        <strain evidence="2">39726</strain>
    </source>
</reference>
<organism evidence="2 3">
    <name type="scientific">Cryptosporidium ubiquitum</name>
    <dbReference type="NCBI Taxonomy" id="857276"/>
    <lineage>
        <taxon>Eukaryota</taxon>
        <taxon>Sar</taxon>
        <taxon>Alveolata</taxon>
        <taxon>Apicomplexa</taxon>
        <taxon>Conoidasida</taxon>
        <taxon>Coccidia</taxon>
        <taxon>Eucoccidiorida</taxon>
        <taxon>Eimeriorina</taxon>
        <taxon>Cryptosporidiidae</taxon>
        <taxon>Cryptosporidium</taxon>
    </lineage>
</organism>
<proteinExistence type="predicted"/>
<dbReference type="GeneID" id="39980250"/>
<dbReference type="AlphaFoldDB" id="A0A1J4MKW3"/>
<dbReference type="Proteomes" id="UP000186176">
    <property type="component" value="Unassembled WGS sequence"/>
</dbReference>
<comment type="caution">
    <text evidence="2">The sequence shown here is derived from an EMBL/GenBank/DDBJ whole genome shotgun (WGS) entry which is preliminary data.</text>
</comment>
<dbReference type="VEuPathDB" id="CryptoDB:cubi_03458"/>
<accession>A0A1J4MKW3</accession>
<dbReference type="EMBL" id="LRBP01000014">
    <property type="protein sequence ID" value="OII73660.1"/>
    <property type="molecule type" value="Genomic_DNA"/>
</dbReference>
<feature type="region of interest" description="Disordered" evidence="1">
    <location>
        <begin position="614"/>
        <end position="640"/>
    </location>
</feature>
<feature type="compositionally biased region" description="Polar residues" evidence="1">
    <location>
        <begin position="614"/>
        <end position="630"/>
    </location>
</feature>
<gene>
    <name evidence="2" type="ORF">cubi_03458</name>
</gene>
<evidence type="ECO:0000313" key="3">
    <source>
        <dbReference type="Proteomes" id="UP000186176"/>
    </source>
</evidence>